<organism evidence="2 3">
    <name type="scientific">Pseudomonas putida</name>
    <name type="common">Arthrobacter siderocapsulatus</name>
    <dbReference type="NCBI Taxonomy" id="303"/>
    <lineage>
        <taxon>Bacteria</taxon>
        <taxon>Pseudomonadati</taxon>
        <taxon>Pseudomonadota</taxon>
        <taxon>Gammaproteobacteria</taxon>
        <taxon>Pseudomonadales</taxon>
        <taxon>Pseudomonadaceae</taxon>
        <taxon>Pseudomonas</taxon>
    </lineage>
</organism>
<evidence type="ECO:0000313" key="3">
    <source>
        <dbReference type="Proteomes" id="UP000639504"/>
    </source>
</evidence>
<dbReference type="EMBL" id="JADLKB010000051">
    <property type="protein sequence ID" value="MBF8738777.1"/>
    <property type="molecule type" value="Genomic_DNA"/>
</dbReference>
<feature type="transmembrane region" description="Helical" evidence="1">
    <location>
        <begin position="21"/>
        <end position="44"/>
    </location>
</feature>
<evidence type="ECO:0000313" key="2">
    <source>
        <dbReference type="EMBL" id="MBF8738777.1"/>
    </source>
</evidence>
<accession>A0AAW4C2A5</accession>
<proteinExistence type="predicted"/>
<gene>
    <name evidence="2" type="ORF">IR015_25565</name>
</gene>
<dbReference type="AlphaFoldDB" id="A0AAW4C2A5"/>
<dbReference type="Proteomes" id="UP000639504">
    <property type="component" value="Unassembled WGS sequence"/>
</dbReference>
<keyword evidence="1" id="KW-0472">Membrane</keyword>
<keyword evidence="1" id="KW-1133">Transmembrane helix</keyword>
<sequence length="316" mass="35987">MLNDIATTIKAQLYDRITSPLLGSFILSWCLWNWKVLLILVSNLSATEKITYIELNFFPTAKAYVSNGLAAPLLLTLIIIYLYPIPAKIIYRKTRNDHRDLKEIQQSIEDSTPMPMEDARALRQLLRNIQNQHEEEMAAKIAETATLKAEQISLNNETSGLRNDILSYKSQSYNLQKIKDESLNTIAGLEEETRQLKTILAIFSKKIEIEPGTRGIYTKNKYNFLQPAPTSVDPDKSPTSEYTLENYIQTLDLFANNRPAIRVIAGTVYLFTGLPQPQLFILGEITKNDFSQNLSDIKHILKTLDKRFESDLTQVG</sequence>
<keyword evidence="1" id="KW-0812">Transmembrane</keyword>
<dbReference type="RefSeq" id="WP_196183682.1">
    <property type="nucleotide sequence ID" value="NZ_JADLJW010000062.1"/>
</dbReference>
<feature type="transmembrane region" description="Helical" evidence="1">
    <location>
        <begin position="64"/>
        <end position="83"/>
    </location>
</feature>
<name>A0AAW4C2A5_PSEPU</name>
<comment type="caution">
    <text evidence="2">The sequence shown here is derived from an EMBL/GenBank/DDBJ whole genome shotgun (WGS) entry which is preliminary data.</text>
</comment>
<evidence type="ECO:0000256" key="1">
    <source>
        <dbReference type="SAM" id="Phobius"/>
    </source>
</evidence>
<reference evidence="2" key="1">
    <citation type="submission" date="2020-10" db="EMBL/GenBank/DDBJ databases">
        <title>Genome sequences of Pseudomonas isolates.</title>
        <authorList>
            <person name="Wessels L."/>
            <person name="Reich F."/>
            <person name="Hammerl J."/>
        </authorList>
    </citation>
    <scope>NUCLEOTIDE SEQUENCE</scope>
    <source>
        <strain evidence="2">20-MO00640-0</strain>
    </source>
</reference>
<protein>
    <submittedName>
        <fullName evidence="2">Uncharacterized protein</fullName>
    </submittedName>
</protein>